<dbReference type="EMBL" id="MU253955">
    <property type="protein sequence ID" value="KAG9243729.1"/>
    <property type="molecule type" value="Genomic_DNA"/>
</dbReference>
<dbReference type="Proteomes" id="UP000887226">
    <property type="component" value="Unassembled WGS sequence"/>
</dbReference>
<evidence type="ECO:0000313" key="3">
    <source>
        <dbReference type="Proteomes" id="UP000887226"/>
    </source>
</evidence>
<proteinExistence type="predicted"/>
<organism evidence="2 3">
    <name type="scientific">Calycina marina</name>
    <dbReference type="NCBI Taxonomy" id="1763456"/>
    <lineage>
        <taxon>Eukaryota</taxon>
        <taxon>Fungi</taxon>
        <taxon>Dikarya</taxon>
        <taxon>Ascomycota</taxon>
        <taxon>Pezizomycotina</taxon>
        <taxon>Leotiomycetes</taxon>
        <taxon>Helotiales</taxon>
        <taxon>Pezizellaceae</taxon>
        <taxon>Calycina</taxon>
    </lineage>
</organism>
<feature type="non-terminal residue" evidence="2">
    <location>
        <position position="67"/>
    </location>
</feature>
<gene>
    <name evidence="2" type="ORF">BJ878DRAFT_386758</name>
</gene>
<dbReference type="InterPro" id="IPR054505">
    <property type="entry name" value="Myb_DNA-bind_8"/>
</dbReference>
<feature type="domain" description="Myb-like DNA-binding" evidence="1">
    <location>
        <begin position="7"/>
        <end position="54"/>
    </location>
</feature>
<evidence type="ECO:0000313" key="2">
    <source>
        <dbReference type="EMBL" id="KAG9243729.1"/>
    </source>
</evidence>
<comment type="caution">
    <text evidence="2">The sequence shown here is derived from an EMBL/GenBank/DDBJ whole genome shotgun (WGS) entry which is preliminary data.</text>
</comment>
<accession>A0A9P7Z1L2</accession>
<protein>
    <recommendedName>
        <fullName evidence="1">Myb-like DNA-binding domain-containing protein</fullName>
    </recommendedName>
</protein>
<sequence length="67" mass="7129">MAPFSSENQFRFLLSCIKHSNAGKVDFASVAKECGIVSRGAASKRYQRMLGLHGSSLDGKNGQGNAP</sequence>
<reference evidence="2" key="1">
    <citation type="journal article" date="2021" name="IMA Fungus">
        <title>Genomic characterization of three marine fungi, including Emericellopsis atlantica sp. nov. with signatures of a generalist lifestyle and marine biomass degradation.</title>
        <authorList>
            <person name="Hagestad O.C."/>
            <person name="Hou L."/>
            <person name="Andersen J.H."/>
            <person name="Hansen E.H."/>
            <person name="Altermark B."/>
            <person name="Li C."/>
            <person name="Kuhnert E."/>
            <person name="Cox R.J."/>
            <person name="Crous P.W."/>
            <person name="Spatafora J.W."/>
            <person name="Lail K."/>
            <person name="Amirebrahimi M."/>
            <person name="Lipzen A."/>
            <person name="Pangilinan J."/>
            <person name="Andreopoulos W."/>
            <person name="Hayes R.D."/>
            <person name="Ng V."/>
            <person name="Grigoriev I.V."/>
            <person name="Jackson S.A."/>
            <person name="Sutton T.D.S."/>
            <person name="Dobson A.D.W."/>
            <person name="Rama T."/>
        </authorList>
    </citation>
    <scope>NUCLEOTIDE SEQUENCE</scope>
    <source>
        <strain evidence="2">TRa3180A</strain>
    </source>
</reference>
<keyword evidence="3" id="KW-1185">Reference proteome</keyword>
<dbReference type="AlphaFoldDB" id="A0A9P7Z1L2"/>
<evidence type="ECO:0000259" key="1">
    <source>
        <dbReference type="Pfam" id="PF22980"/>
    </source>
</evidence>
<name>A0A9P7Z1L2_9HELO</name>
<dbReference type="Pfam" id="PF22980">
    <property type="entry name" value="Myb_DNA-bind_8"/>
    <property type="match status" value="1"/>
</dbReference>
<dbReference type="OrthoDB" id="5353914at2759"/>